<feature type="compositionally biased region" description="Basic and acidic residues" evidence="4">
    <location>
        <begin position="50"/>
        <end position="64"/>
    </location>
</feature>
<evidence type="ECO:0000313" key="6">
    <source>
        <dbReference type="Proteomes" id="UP000236161"/>
    </source>
</evidence>
<dbReference type="STRING" id="1088818.A0A2I0BGK7"/>
<dbReference type="PANTHER" id="PTHR47985">
    <property type="entry name" value="OS07G0668900 PROTEIN"/>
    <property type="match status" value="1"/>
</dbReference>
<dbReference type="EC" id="2.7.11.1" evidence="5"/>
<keyword evidence="5" id="KW-0418">Kinase</keyword>
<keyword evidence="5" id="KW-0808">Transferase</keyword>
<evidence type="ECO:0000256" key="2">
    <source>
        <dbReference type="ARBA" id="ARBA00022527"/>
    </source>
</evidence>
<protein>
    <submittedName>
        <fullName evidence="5">Serine/threonine-protein kinase</fullName>
        <ecNumber evidence="5">2.7.11.1</ecNumber>
    </submittedName>
</protein>
<dbReference type="Gene3D" id="3.30.200.20">
    <property type="entry name" value="Phosphorylase Kinase, domain 1"/>
    <property type="match status" value="1"/>
</dbReference>
<feature type="compositionally biased region" description="Basic residues" evidence="4">
    <location>
        <begin position="14"/>
        <end position="24"/>
    </location>
</feature>
<keyword evidence="6" id="KW-1185">Reference proteome</keyword>
<feature type="compositionally biased region" description="Low complexity" evidence="4">
    <location>
        <begin position="25"/>
        <end position="39"/>
    </location>
</feature>
<keyword evidence="3" id="KW-0472">Membrane</keyword>
<dbReference type="SUPFAM" id="SSF56112">
    <property type="entry name" value="Protein kinase-like (PK-like)"/>
    <property type="match status" value="1"/>
</dbReference>
<reference evidence="5 6" key="1">
    <citation type="journal article" date="2017" name="Nature">
        <title>The Apostasia genome and the evolution of orchids.</title>
        <authorList>
            <person name="Zhang G.Q."/>
            <person name="Liu K.W."/>
            <person name="Li Z."/>
            <person name="Lohaus R."/>
            <person name="Hsiao Y.Y."/>
            <person name="Niu S.C."/>
            <person name="Wang J.Y."/>
            <person name="Lin Y.C."/>
            <person name="Xu Q."/>
            <person name="Chen L.J."/>
            <person name="Yoshida K."/>
            <person name="Fujiwara S."/>
            <person name="Wang Z.W."/>
            <person name="Zhang Y.Q."/>
            <person name="Mitsuda N."/>
            <person name="Wang M."/>
            <person name="Liu G.H."/>
            <person name="Pecoraro L."/>
            <person name="Huang H.X."/>
            <person name="Xiao X.J."/>
            <person name="Lin M."/>
            <person name="Wu X.Y."/>
            <person name="Wu W.L."/>
            <person name="Chen Y.Y."/>
            <person name="Chang S.B."/>
            <person name="Sakamoto S."/>
            <person name="Ohme-Takagi M."/>
            <person name="Yagi M."/>
            <person name="Zeng S.J."/>
            <person name="Shen C.Y."/>
            <person name="Yeh C.M."/>
            <person name="Luo Y.B."/>
            <person name="Tsai W.C."/>
            <person name="Van de Peer Y."/>
            <person name="Liu Z.J."/>
        </authorList>
    </citation>
    <scope>NUCLEOTIDE SEQUENCE [LARGE SCALE GENOMIC DNA]</scope>
    <source>
        <strain evidence="6">cv. Shenzhen</strain>
        <tissue evidence="5">Stem</tissue>
    </source>
</reference>
<dbReference type="GO" id="GO:0004674">
    <property type="term" value="F:protein serine/threonine kinase activity"/>
    <property type="evidence" value="ECO:0007669"/>
    <property type="project" value="UniProtKB-KW"/>
</dbReference>
<keyword evidence="2" id="KW-0723">Serine/threonine-protein kinase</keyword>
<dbReference type="OrthoDB" id="4062651at2759"/>
<sequence length="113" mass="12465">MSCFSCFSYEGKKPSKKYGARRVPSRLSSRGSHSSSKHGIANQRTSTEAAMERRETSTIEKRETGNGNIAAHAFTFRELATATKNFRTKCLIGEGGFGRVYKGRLDNSGQVHT</sequence>
<evidence type="ECO:0000256" key="3">
    <source>
        <dbReference type="ARBA" id="ARBA00023136"/>
    </source>
</evidence>
<dbReference type="PANTHER" id="PTHR47985:SF44">
    <property type="entry name" value="SERINE_THREONINE-PROTEIN KINASE PBS1"/>
    <property type="match status" value="1"/>
</dbReference>
<name>A0A2I0BGK7_9ASPA</name>
<feature type="region of interest" description="Disordered" evidence="4">
    <location>
        <begin position="11"/>
        <end position="65"/>
    </location>
</feature>
<comment type="subcellular location">
    <subcellularLocation>
        <location evidence="1">Membrane</location>
    </subcellularLocation>
</comment>
<organism evidence="5 6">
    <name type="scientific">Apostasia shenzhenica</name>
    <dbReference type="NCBI Taxonomy" id="1088818"/>
    <lineage>
        <taxon>Eukaryota</taxon>
        <taxon>Viridiplantae</taxon>
        <taxon>Streptophyta</taxon>
        <taxon>Embryophyta</taxon>
        <taxon>Tracheophyta</taxon>
        <taxon>Spermatophyta</taxon>
        <taxon>Magnoliopsida</taxon>
        <taxon>Liliopsida</taxon>
        <taxon>Asparagales</taxon>
        <taxon>Orchidaceae</taxon>
        <taxon>Apostasioideae</taxon>
        <taxon>Apostasia</taxon>
    </lineage>
</organism>
<dbReference type="InterPro" id="IPR011009">
    <property type="entry name" value="Kinase-like_dom_sf"/>
</dbReference>
<evidence type="ECO:0000256" key="4">
    <source>
        <dbReference type="SAM" id="MobiDB-lite"/>
    </source>
</evidence>
<evidence type="ECO:0000313" key="5">
    <source>
        <dbReference type="EMBL" id="PKA66940.1"/>
    </source>
</evidence>
<evidence type="ECO:0000256" key="1">
    <source>
        <dbReference type="ARBA" id="ARBA00004370"/>
    </source>
</evidence>
<accession>A0A2I0BGK7</accession>
<dbReference type="AlphaFoldDB" id="A0A2I0BGK7"/>
<dbReference type="EMBL" id="KZ451885">
    <property type="protein sequence ID" value="PKA66940.1"/>
    <property type="molecule type" value="Genomic_DNA"/>
</dbReference>
<dbReference type="Proteomes" id="UP000236161">
    <property type="component" value="Unassembled WGS sequence"/>
</dbReference>
<dbReference type="GO" id="GO:0016020">
    <property type="term" value="C:membrane"/>
    <property type="evidence" value="ECO:0007669"/>
    <property type="project" value="UniProtKB-SubCell"/>
</dbReference>
<proteinExistence type="predicted"/>
<gene>
    <name evidence="5" type="ORF">AXF42_Ash003597</name>
</gene>